<keyword evidence="4 7" id="KW-1133">Transmembrane helix</keyword>
<dbReference type="EMBL" id="FOGO01000015">
    <property type="protein sequence ID" value="SES28874.1"/>
    <property type="molecule type" value="Genomic_DNA"/>
</dbReference>
<evidence type="ECO:0000313" key="9">
    <source>
        <dbReference type="EMBL" id="SES28874.1"/>
    </source>
</evidence>
<feature type="transmembrane region" description="Helical" evidence="7">
    <location>
        <begin position="88"/>
        <end position="111"/>
    </location>
</feature>
<name>A0A1H9W516_9ACTN</name>
<evidence type="ECO:0000256" key="1">
    <source>
        <dbReference type="ARBA" id="ARBA00004651"/>
    </source>
</evidence>
<evidence type="ECO:0000256" key="6">
    <source>
        <dbReference type="SAM" id="MobiDB-lite"/>
    </source>
</evidence>
<dbReference type="Pfam" id="PF00482">
    <property type="entry name" value="T2SSF"/>
    <property type="match status" value="1"/>
</dbReference>
<evidence type="ECO:0000256" key="4">
    <source>
        <dbReference type="ARBA" id="ARBA00022989"/>
    </source>
</evidence>
<dbReference type="AlphaFoldDB" id="A0A1H9W516"/>
<dbReference type="GO" id="GO:0005886">
    <property type="term" value="C:plasma membrane"/>
    <property type="evidence" value="ECO:0007669"/>
    <property type="project" value="UniProtKB-SubCell"/>
</dbReference>
<sequence>MSCTAAVAAGIEPAASPAAYAAAVCAGAAAWLLTGRHEGGRRAGLLFASGAEARARRSAVSPPDRWREAAAAARARFAVRAGHEWWCLFAGALVALLGRSWIPLVAGLAAVPLARRWLRRRAAGRLAQERETAAVRLCVAVAGELRAGRQPDGALLAVDRAALRCLGDAGAAVLAAARFGGDVPAALREAALLPGAEGLAGAAACWQVAVEGGAGLAEGLERVAGAVRAQGEQRAELRAQLAGPRSTALVLALLPVFGLALGTAMDADPLWILLHTPTGFGCLVVGALLEWAGLLWVARIVRAAEGAAEPGGAPPAPEVERDARPGRSWSM</sequence>
<gene>
    <name evidence="9" type="ORF">SAMN05421870_11533</name>
</gene>
<feature type="region of interest" description="Disordered" evidence="6">
    <location>
        <begin position="307"/>
        <end position="331"/>
    </location>
</feature>
<evidence type="ECO:0000256" key="3">
    <source>
        <dbReference type="ARBA" id="ARBA00022692"/>
    </source>
</evidence>
<evidence type="ECO:0000256" key="2">
    <source>
        <dbReference type="ARBA" id="ARBA00022475"/>
    </source>
</evidence>
<keyword evidence="10" id="KW-1185">Reference proteome</keyword>
<feature type="domain" description="Type II secretion system protein GspF" evidence="8">
    <location>
        <begin position="141"/>
        <end position="261"/>
    </location>
</feature>
<keyword evidence="5 7" id="KW-0472">Membrane</keyword>
<dbReference type="RefSeq" id="WP_075002783.1">
    <property type="nucleotide sequence ID" value="NZ_FOGO01000015.1"/>
</dbReference>
<evidence type="ECO:0000313" key="10">
    <source>
        <dbReference type="Proteomes" id="UP000182841"/>
    </source>
</evidence>
<evidence type="ECO:0000256" key="5">
    <source>
        <dbReference type="ARBA" id="ARBA00023136"/>
    </source>
</evidence>
<dbReference type="PANTHER" id="PTHR35007:SF4">
    <property type="entry name" value="CONSERVED TRANSMEMBRANE PROTEIN-RELATED"/>
    <property type="match status" value="1"/>
</dbReference>
<dbReference type="PANTHER" id="PTHR35007">
    <property type="entry name" value="INTEGRAL MEMBRANE PROTEIN-RELATED"/>
    <property type="match status" value="1"/>
</dbReference>
<accession>A0A1H9W516</accession>
<comment type="subcellular location">
    <subcellularLocation>
        <location evidence="1">Cell membrane</location>
        <topology evidence="1">Multi-pass membrane protein</topology>
    </subcellularLocation>
</comment>
<protein>
    <submittedName>
        <fullName evidence="9">Tight adherence protein B</fullName>
    </submittedName>
</protein>
<evidence type="ECO:0000256" key="7">
    <source>
        <dbReference type="SAM" id="Phobius"/>
    </source>
</evidence>
<dbReference type="Proteomes" id="UP000182841">
    <property type="component" value="Unassembled WGS sequence"/>
</dbReference>
<proteinExistence type="predicted"/>
<organism evidence="9 10">
    <name type="scientific">Streptomyces qinglanensis</name>
    <dbReference type="NCBI Taxonomy" id="943816"/>
    <lineage>
        <taxon>Bacteria</taxon>
        <taxon>Bacillati</taxon>
        <taxon>Actinomycetota</taxon>
        <taxon>Actinomycetes</taxon>
        <taxon>Kitasatosporales</taxon>
        <taxon>Streptomycetaceae</taxon>
        <taxon>Streptomyces</taxon>
    </lineage>
</organism>
<feature type="transmembrane region" description="Helical" evidence="7">
    <location>
        <begin position="247"/>
        <end position="265"/>
    </location>
</feature>
<reference evidence="10" key="1">
    <citation type="submission" date="2016-10" db="EMBL/GenBank/DDBJ databases">
        <authorList>
            <person name="Varghese N."/>
            <person name="Submissions S."/>
        </authorList>
    </citation>
    <scope>NUCLEOTIDE SEQUENCE [LARGE SCALE GENOMIC DNA]</scope>
    <source>
        <strain evidence="10">CGMCC 4.6825</strain>
    </source>
</reference>
<dbReference type="InterPro" id="IPR018076">
    <property type="entry name" value="T2SS_GspF_dom"/>
</dbReference>
<keyword evidence="2" id="KW-1003">Cell membrane</keyword>
<keyword evidence="3 7" id="KW-0812">Transmembrane</keyword>
<dbReference type="STRING" id="943816.AN217_00865"/>
<evidence type="ECO:0000259" key="8">
    <source>
        <dbReference type="Pfam" id="PF00482"/>
    </source>
</evidence>
<dbReference type="OrthoDB" id="4337966at2"/>
<feature type="transmembrane region" description="Helical" evidence="7">
    <location>
        <begin position="271"/>
        <end position="297"/>
    </location>
</feature>